<accession>T1C393</accession>
<evidence type="ECO:0000259" key="1">
    <source>
        <dbReference type="PROSITE" id="PS50112"/>
    </source>
</evidence>
<dbReference type="InterPro" id="IPR035965">
    <property type="entry name" value="PAS-like_dom_sf"/>
</dbReference>
<proteinExistence type="predicted"/>
<dbReference type="AlphaFoldDB" id="T1C393"/>
<gene>
    <name evidence="2" type="ORF">B1B_08057</name>
</gene>
<dbReference type="PROSITE" id="PS50112">
    <property type="entry name" value="PAS"/>
    <property type="match status" value="1"/>
</dbReference>
<keyword evidence="2" id="KW-0418">Kinase</keyword>
<comment type="caution">
    <text evidence="2">The sequence shown here is derived from an EMBL/GenBank/DDBJ whole genome shotgun (WGS) entry which is preliminary data.</text>
</comment>
<dbReference type="Pfam" id="PF13426">
    <property type="entry name" value="PAS_9"/>
    <property type="match status" value="1"/>
</dbReference>
<reference evidence="2" key="2">
    <citation type="journal article" date="2014" name="ISME J.">
        <title>Microbial stratification in low pH oxic and suboxic macroscopic growths along an acid mine drainage.</title>
        <authorList>
            <person name="Mendez-Garcia C."/>
            <person name="Mesa V."/>
            <person name="Sprenger R.R."/>
            <person name="Richter M."/>
            <person name="Diez M.S."/>
            <person name="Solano J."/>
            <person name="Bargiela R."/>
            <person name="Golyshina O.V."/>
            <person name="Manteca A."/>
            <person name="Ramos J.L."/>
            <person name="Gallego J.R."/>
            <person name="Llorente I."/>
            <person name="Martins Dos Santos V.A."/>
            <person name="Jensen O.N."/>
            <person name="Pelaez A.I."/>
            <person name="Sanchez J."/>
            <person name="Ferrer M."/>
        </authorList>
    </citation>
    <scope>NUCLEOTIDE SEQUENCE</scope>
</reference>
<sequence>RAYFDSALIGMVALSPNGNFIEINESFLRMTGYTKDELLVRKWQEIKDPEDLGSATEDYDRVMRGEIDFYQRDRRLVKKERPDDLLPYLCQGGEKTLGRNRLLCPQY</sequence>
<dbReference type="Gene3D" id="3.30.450.20">
    <property type="entry name" value="PAS domain"/>
    <property type="match status" value="1"/>
</dbReference>
<dbReference type="SMART" id="SM00091">
    <property type="entry name" value="PAS"/>
    <property type="match status" value="1"/>
</dbReference>
<name>T1C393_9ZZZZ</name>
<feature type="domain" description="PAS" evidence="1">
    <location>
        <begin position="1"/>
        <end position="66"/>
    </location>
</feature>
<dbReference type="SUPFAM" id="SSF55785">
    <property type="entry name" value="PYP-like sensor domain (PAS domain)"/>
    <property type="match status" value="1"/>
</dbReference>
<dbReference type="GO" id="GO:0016301">
    <property type="term" value="F:kinase activity"/>
    <property type="evidence" value="ECO:0007669"/>
    <property type="project" value="UniProtKB-KW"/>
</dbReference>
<dbReference type="InterPro" id="IPR000014">
    <property type="entry name" value="PAS"/>
</dbReference>
<protein>
    <submittedName>
        <fullName evidence="2">Sensory transduction histidine kinase</fullName>
    </submittedName>
</protein>
<organism evidence="2">
    <name type="scientific">mine drainage metagenome</name>
    <dbReference type="NCBI Taxonomy" id="410659"/>
    <lineage>
        <taxon>unclassified sequences</taxon>
        <taxon>metagenomes</taxon>
        <taxon>ecological metagenomes</taxon>
    </lineage>
</organism>
<dbReference type="EMBL" id="AUZY01005209">
    <property type="protein sequence ID" value="EQD59769.1"/>
    <property type="molecule type" value="Genomic_DNA"/>
</dbReference>
<dbReference type="NCBIfam" id="TIGR00229">
    <property type="entry name" value="sensory_box"/>
    <property type="match status" value="1"/>
</dbReference>
<dbReference type="CDD" id="cd00130">
    <property type="entry name" value="PAS"/>
    <property type="match status" value="1"/>
</dbReference>
<keyword evidence="2" id="KW-0808">Transferase</keyword>
<reference evidence="2" key="1">
    <citation type="submission" date="2013-08" db="EMBL/GenBank/DDBJ databases">
        <authorList>
            <person name="Mendez C."/>
            <person name="Richter M."/>
            <person name="Ferrer M."/>
            <person name="Sanchez J."/>
        </authorList>
    </citation>
    <scope>NUCLEOTIDE SEQUENCE</scope>
</reference>
<evidence type="ECO:0000313" key="2">
    <source>
        <dbReference type="EMBL" id="EQD59769.1"/>
    </source>
</evidence>
<feature type="non-terminal residue" evidence="2">
    <location>
        <position position="1"/>
    </location>
</feature>